<dbReference type="EMBL" id="CADCVI010000109">
    <property type="protein sequence ID" value="CAA9468567.1"/>
    <property type="molecule type" value="Genomic_DNA"/>
</dbReference>
<name>A0A6J4RAD1_9ACTN</name>
<protein>
    <submittedName>
        <fullName evidence="2">Uncharacterized protein</fullName>
    </submittedName>
</protein>
<feature type="compositionally biased region" description="Basic and acidic residues" evidence="1">
    <location>
        <begin position="224"/>
        <end position="242"/>
    </location>
</feature>
<accession>A0A6J4RAD1</accession>
<organism evidence="2">
    <name type="scientific">uncultured Rubrobacteraceae bacterium</name>
    <dbReference type="NCBI Taxonomy" id="349277"/>
    <lineage>
        <taxon>Bacteria</taxon>
        <taxon>Bacillati</taxon>
        <taxon>Actinomycetota</taxon>
        <taxon>Rubrobacteria</taxon>
        <taxon>Rubrobacterales</taxon>
        <taxon>Rubrobacteraceae</taxon>
        <taxon>environmental samples</taxon>
    </lineage>
</organism>
<evidence type="ECO:0000313" key="2">
    <source>
        <dbReference type="EMBL" id="CAA9468567.1"/>
    </source>
</evidence>
<feature type="compositionally biased region" description="Basic residues" evidence="1">
    <location>
        <begin position="1"/>
        <end position="15"/>
    </location>
</feature>
<feature type="compositionally biased region" description="Basic residues" evidence="1">
    <location>
        <begin position="155"/>
        <end position="164"/>
    </location>
</feature>
<feature type="compositionally biased region" description="Basic and acidic residues" evidence="1">
    <location>
        <begin position="207"/>
        <end position="217"/>
    </location>
</feature>
<feature type="compositionally biased region" description="Basic and acidic residues" evidence="1">
    <location>
        <begin position="174"/>
        <end position="191"/>
    </location>
</feature>
<gene>
    <name evidence="2" type="ORF">AVDCRST_MAG25-1814</name>
</gene>
<feature type="non-terminal residue" evidence="2">
    <location>
        <position position="1"/>
    </location>
</feature>
<feature type="compositionally biased region" description="Basic residues" evidence="1">
    <location>
        <begin position="84"/>
        <end position="94"/>
    </location>
</feature>
<feature type="non-terminal residue" evidence="2">
    <location>
        <position position="242"/>
    </location>
</feature>
<dbReference type="AlphaFoldDB" id="A0A6J4RAD1"/>
<reference evidence="2" key="1">
    <citation type="submission" date="2020-02" db="EMBL/GenBank/DDBJ databases">
        <authorList>
            <person name="Meier V. D."/>
        </authorList>
    </citation>
    <scope>NUCLEOTIDE SEQUENCE</scope>
    <source>
        <strain evidence="2">AVDCRST_MAG25</strain>
    </source>
</reference>
<proteinExistence type="predicted"/>
<sequence>AARSNRRQLRGKGGPRHGGGERAGCGDGPPARRGRRSGGAGRHEQGGRGRGGRVLRGPGAVHGPDGRAFHLGRGGGRARERGAGRHPRKLRGARLHQERAGADARGVGQRSQREPEGAVASREAPDARDDGAGVRPDPERSLDRRQEGLGERGRLRLLKARPARPHPGPPLRGAPERRPGDGRRAGRDAHQLLRRPRPAAPAGEPAAPRDRRQEHPVHALPAPRLRDPRARSHPHDGDLVPV</sequence>
<evidence type="ECO:0000256" key="1">
    <source>
        <dbReference type="SAM" id="MobiDB-lite"/>
    </source>
</evidence>
<feature type="region of interest" description="Disordered" evidence="1">
    <location>
        <begin position="1"/>
        <end position="242"/>
    </location>
</feature>
<feature type="compositionally biased region" description="Basic and acidic residues" evidence="1">
    <location>
        <begin position="123"/>
        <end position="154"/>
    </location>
</feature>